<feature type="chain" id="PRO_5009242316" description="DUF5666 domain-containing protein" evidence="1">
    <location>
        <begin position="20"/>
        <end position="105"/>
    </location>
</feature>
<name>A0A1G7PX76_9BACT</name>
<evidence type="ECO:0000256" key="1">
    <source>
        <dbReference type="SAM" id="SignalP"/>
    </source>
</evidence>
<evidence type="ECO:0000313" key="4">
    <source>
        <dbReference type="Proteomes" id="UP000182427"/>
    </source>
</evidence>
<feature type="domain" description="DUF5666" evidence="2">
    <location>
        <begin position="28"/>
        <end position="94"/>
    </location>
</feature>
<dbReference type="Proteomes" id="UP000182427">
    <property type="component" value="Chromosome I"/>
</dbReference>
<reference evidence="3 4" key="1">
    <citation type="submission" date="2016-10" db="EMBL/GenBank/DDBJ databases">
        <authorList>
            <person name="de Groot N.N."/>
        </authorList>
    </citation>
    <scope>NUCLEOTIDE SEQUENCE [LARGE SCALE GENOMIC DNA]</scope>
    <source>
        <strain evidence="3 4">GAS232</strain>
    </source>
</reference>
<evidence type="ECO:0000259" key="2">
    <source>
        <dbReference type="Pfam" id="PF18914"/>
    </source>
</evidence>
<sequence length="105" mass="11138">MKRLLAAPLALVLSVSAFAHNGMEHIMGTVTAITATSIDVKNPKDGKVTPVVTDAKTMWMRGKDMITAKDVHTGDRVAIHAKKVDGKFFAAEVEVGTTTAAAHSH</sequence>
<proteinExistence type="predicted"/>
<dbReference type="OrthoDB" id="122788at2"/>
<dbReference type="Pfam" id="PF18914">
    <property type="entry name" value="DUF5666"/>
    <property type="match status" value="1"/>
</dbReference>
<dbReference type="InterPro" id="IPR043724">
    <property type="entry name" value="DUF5666"/>
</dbReference>
<organism evidence="3 4">
    <name type="scientific">Terriglobus roseus</name>
    <dbReference type="NCBI Taxonomy" id="392734"/>
    <lineage>
        <taxon>Bacteria</taxon>
        <taxon>Pseudomonadati</taxon>
        <taxon>Acidobacteriota</taxon>
        <taxon>Terriglobia</taxon>
        <taxon>Terriglobales</taxon>
        <taxon>Acidobacteriaceae</taxon>
        <taxon>Terriglobus</taxon>
    </lineage>
</organism>
<dbReference type="EMBL" id="LT629690">
    <property type="protein sequence ID" value="SDF90851.1"/>
    <property type="molecule type" value="Genomic_DNA"/>
</dbReference>
<protein>
    <recommendedName>
        <fullName evidence="2">DUF5666 domain-containing protein</fullName>
    </recommendedName>
</protein>
<feature type="signal peptide" evidence="1">
    <location>
        <begin position="1"/>
        <end position="19"/>
    </location>
</feature>
<dbReference type="RefSeq" id="WP_083346416.1">
    <property type="nucleotide sequence ID" value="NZ_LT629690.1"/>
</dbReference>
<keyword evidence="1" id="KW-0732">Signal</keyword>
<dbReference type="AlphaFoldDB" id="A0A1G7PX76"/>
<accession>A0A1G7PX76</accession>
<gene>
    <name evidence="3" type="ORF">SAMN05444167_3660</name>
</gene>
<keyword evidence="4" id="KW-1185">Reference proteome</keyword>
<evidence type="ECO:0000313" key="3">
    <source>
        <dbReference type="EMBL" id="SDF90851.1"/>
    </source>
</evidence>